<dbReference type="Proteomes" id="UP000085678">
    <property type="component" value="Unplaced"/>
</dbReference>
<protein>
    <recommendedName>
        <fullName evidence="6">Protein SDA1</fullName>
    </recommendedName>
</protein>
<dbReference type="GO" id="GO:0042273">
    <property type="term" value="P:ribosomal large subunit biogenesis"/>
    <property type="evidence" value="ECO:0007669"/>
    <property type="project" value="UniProtKB-UniRule"/>
</dbReference>
<dbReference type="GO" id="GO:0015031">
    <property type="term" value="P:protein transport"/>
    <property type="evidence" value="ECO:0007669"/>
    <property type="project" value="UniProtKB-KW"/>
</dbReference>
<sequence length="688" mass="79223">MTERNNNKLPSNLPQLQNLIKRDPDSYKDEFLQQYRHFLSNMEIFALKPSSYSQTLAELVMFVAQVAHCYPDELANFPQQLREQLHRNATVLDPALRMTFCKALIALRNKGLLPPITVLELFFELFRCQDKLLRKTLYNYIVQDIKMVNAKHKNSKVNTTLQNFMYTMLRDSNAIAAKMSLDVMMELYRRNIWNDAKTVNVITTACLSKVTKIKVAALTFFLGKDEDKADDDSDSDSEPDRKTAKEVMLGHRVGKKTKKRAKKMQKALSVIKKHKKKKKPSSFNNAALHLIHDPQGFAEKLFKDLEGTTERFEVKLMLINLISRLVGIHQLFLFNFYPFIQRFLQPHQREVTKILLFAAQASHDTVPPEIIEPVLMTIANNFISDRNSGEVMAVGLNAVREVCSRCPLSMTDTLLQDLVQYKTHKDKSVMMAARSLVQLFRQINPGLLHKKDRGKPTEASVDLHVRQYGELDAKDYIPGAEVIKPEPDQKEEIEQEDWEDCSDDDSDGSGEWVDIHHSSDEEAQDAETEQLNPEEKLKRAQEVSSARILTQEDFKQIRLAQIRKEVEGAVKGKGKKRKSTTKTVDIDANDEQEGGDLVKLTSIELVHKRPRHDKESRLATVLAGRKDREKFGHKERANPRASTTNKEKKKKKPFMMVKQKILRKQKRSFKDKQVALKNSLLKKQKFQR</sequence>
<feature type="region of interest" description="Disordered" evidence="7">
    <location>
        <begin position="226"/>
        <end position="245"/>
    </location>
</feature>
<evidence type="ECO:0000256" key="2">
    <source>
        <dbReference type="ARBA" id="ARBA00022448"/>
    </source>
</evidence>
<dbReference type="KEGG" id="lak:106159914"/>
<name>A0A1S3I0N2_LINAN</name>
<dbReference type="AlphaFoldDB" id="A0A1S3I0N2"/>
<dbReference type="InterPro" id="IPR016024">
    <property type="entry name" value="ARM-type_fold"/>
</dbReference>
<feature type="region of interest" description="Disordered" evidence="7">
    <location>
        <begin position="610"/>
        <end position="670"/>
    </location>
</feature>
<gene>
    <name evidence="12" type="primary">LOC106159914</name>
</gene>
<feature type="compositionally biased region" description="Acidic residues" evidence="7">
    <location>
        <begin position="493"/>
        <end position="508"/>
    </location>
</feature>
<evidence type="ECO:0000256" key="3">
    <source>
        <dbReference type="ARBA" id="ARBA00022517"/>
    </source>
</evidence>
<proteinExistence type="inferred from homology"/>
<dbReference type="InParanoid" id="A0A1S3I0N2"/>
<evidence type="ECO:0000256" key="7">
    <source>
        <dbReference type="SAM" id="MobiDB-lite"/>
    </source>
</evidence>
<evidence type="ECO:0000256" key="5">
    <source>
        <dbReference type="ARBA" id="ARBA00023242"/>
    </source>
</evidence>
<dbReference type="InterPro" id="IPR048292">
    <property type="entry name" value="SDA1_C"/>
</dbReference>
<feature type="region of interest" description="Disordered" evidence="7">
    <location>
        <begin position="569"/>
        <end position="592"/>
    </location>
</feature>
<keyword evidence="3 6" id="KW-0690">Ribosome biogenesis</keyword>
<evidence type="ECO:0000313" key="11">
    <source>
        <dbReference type="Proteomes" id="UP000085678"/>
    </source>
</evidence>
<evidence type="ECO:0000313" key="12">
    <source>
        <dbReference type="RefSeq" id="XP_013391818.1"/>
    </source>
</evidence>
<keyword evidence="11" id="KW-1185">Reference proteome</keyword>
<feature type="domain" description="SDA1 middle" evidence="8">
    <location>
        <begin position="489"/>
        <end position="624"/>
    </location>
</feature>
<evidence type="ECO:0000259" key="9">
    <source>
        <dbReference type="Pfam" id="PF08158"/>
    </source>
</evidence>
<dbReference type="OrthoDB" id="2196187at2759"/>
<dbReference type="GO" id="GO:0000055">
    <property type="term" value="P:ribosomal large subunit export from nucleus"/>
    <property type="evidence" value="ECO:0007669"/>
    <property type="project" value="UniProtKB-UniRule"/>
</dbReference>
<dbReference type="RefSeq" id="XP_013391818.1">
    <property type="nucleotide sequence ID" value="XM_013536364.2"/>
</dbReference>
<organism evidence="11 12">
    <name type="scientific">Lingula anatina</name>
    <name type="common">Brachiopod</name>
    <name type="synonym">Lingula unguis</name>
    <dbReference type="NCBI Taxonomy" id="7574"/>
    <lineage>
        <taxon>Eukaryota</taxon>
        <taxon>Metazoa</taxon>
        <taxon>Spiralia</taxon>
        <taxon>Lophotrochozoa</taxon>
        <taxon>Brachiopoda</taxon>
        <taxon>Linguliformea</taxon>
        <taxon>Lingulata</taxon>
        <taxon>Lingulida</taxon>
        <taxon>Linguloidea</taxon>
        <taxon>Lingulidae</taxon>
        <taxon>Lingula</taxon>
    </lineage>
</organism>
<evidence type="ECO:0000256" key="4">
    <source>
        <dbReference type="ARBA" id="ARBA00022927"/>
    </source>
</evidence>
<evidence type="ECO:0000259" key="8">
    <source>
        <dbReference type="Pfam" id="PF05285"/>
    </source>
</evidence>
<evidence type="ECO:0000256" key="1">
    <source>
        <dbReference type="ARBA" id="ARBA00005783"/>
    </source>
</evidence>
<dbReference type="PANTHER" id="PTHR12730">
    <property type="entry name" value="HSDA/SDA1-RELATED"/>
    <property type="match status" value="1"/>
</dbReference>
<dbReference type="PANTHER" id="PTHR12730:SF0">
    <property type="entry name" value="PROTEIN SDA1 HOMOLOG"/>
    <property type="match status" value="1"/>
</dbReference>
<dbReference type="GeneID" id="106159914"/>
<dbReference type="STRING" id="7574.A0A1S3I0N2"/>
<feature type="compositionally biased region" description="Basic and acidic residues" evidence="7">
    <location>
        <begin position="483"/>
        <end position="492"/>
    </location>
</feature>
<feature type="region of interest" description="Disordered" evidence="7">
    <location>
        <begin position="482"/>
        <end position="545"/>
    </location>
</feature>
<feature type="domain" description="SDA1 N-terminal" evidence="9">
    <location>
        <begin position="62"/>
        <end position="425"/>
    </location>
</feature>
<keyword evidence="2 6" id="KW-0813">Transport</keyword>
<dbReference type="InterPro" id="IPR027312">
    <property type="entry name" value="Sda1"/>
</dbReference>
<evidence type="ECO:0000256" key="6">
    <source>
        <dbReference type="RuleBase" id="RU365057"/>
    </source>
</evidence>
<comment type="function">
    <text evidence="6">Required for 60S pre-ribosomal subunits export to the cytoplasm.</text>
</comment>
<feature type="compositionally biased region" description="Acidic residues" evidence="7">
    <location>
        <begin position="228"/>
        <end position="237"/>
    </location>
</feature>
<keyword evidence="4 6" id="KW-0653">Protein transport</keyword>
<dbReference type="SUPFAM" id="SSF48371">
    <property type="entry name" value="ARM repeat"/>
    <property type="match status" value="1"/>
</dbReference>
<dbReference type="InterPro" id="IPR007949">
    <property type="entry name" value="SDA1_MD"/>
</dbReference>
<dbReference type="Pfam" id="PF21638">
    <property type="entry name" value="SDA1_C"/>
    <property type="match status" value="1"/>
</dbReference>
<keyword evidence="5 6" id="KW-0539">Nucleus</keyword>
<feature type="compositionally biased region" description="Basic and acidic residues" evidence="7">
    <location>
        <begin position="624"/>
        <end position="638"/>
    </location>
</feature>
<reference evidence="12" key="1">
    <citation type="submission" date="2025-08" db="UniProtKB">
        <authorList>
            <consortium name="RefSeq"/>
        </authorList>
    </citation>
    <scope>IDENTIFICATION</scope>
    <source>
        <tissue evidence="12">Gonads</tissue>
    </source>
</reference>
<comment type="subcellular location">
    <subcellularLocation>
        <location evidence="6">Nucleus</location>
        <location evidence="6">Nucleolus</location>
    </subcellularLocation>
</comment>
<comment type="similarity">
    <text evidence="1 6">Belongs to the SDA1 family.</text>
</comment>
<dbReference type="Pfam" id="PF08158">
    <property type="entry name" value="SDA1_HEAT"/>
    <property type="match status" value="1"/>
</dbReference>
<accession>A0A1S3I0N2</accession>
<dbReference type="InterPro" id="IPR012977">
    <property type="entry name" value="SDA1_N"/>
</dbReference>
<dbReference type="Pfam" id="PF05285">
    <property type="entry name" value="SDA1_dom"/>
    <property type="match status" value="1"/>
</dbReference>
<dbReference type="GO" id="GO:0005730">
    <property type="term" value="C:nucleolus"/>
    <property type="evidence" value="ECO:0007669"/>
    <property type="project" value="UniProtKB-SubCell"/>
</dbReference>
<evidence type="ECO:0000259" key="10">
    <source>
        <dbReference type="Pfam" id="PF21638"/>
    </source>
</evidence>
<feature type="domain" description="SDA1 C-terminal" evidence="10">
    <location>
        <begin position="642"/>
        <end position="685"/>
    </location>
</feature>
<dbReference type="FunCoup" id="A0A1S3I0N2">
    <property type="interactions" value="1333"/>
</dbReference>